<sequence length="309" mass="33518">MDPRIAPDLSALARLQHEARGFSFLNRQPVHSLLSGRRASRVRGRGLAFEEIRSYRPGDDIRHIDWRASARTGDTQTRVFTEERDRPTLLVVDLTAAMFFGSVHATKSAIAAEVAALCCWRGLRAGDRLGALVFGDDGVTEFRAHRSRAAVMRILGEVARRAEALAAAPPRPAGPSALNAALRRAEELVTHDAMVVVIADIQAADEAAARSLGRIARHNDVIAVPISDPLERALPEAPWRGRATDGAQTATIDPRGAGWQVPEAYAQRLEAIRKGGLRLETPVLPVGTEEEAAPQLRRMLGAAAAPKRR</sequence>
<organism evidence="2 3">
    <name type="scientific">Roseococcus pinisoli</name>
    <dbReference type="NCBI Taxonomy" id="2835040"/>
    <lineage>
        <taxon>Bacteria</taxon>
        <taxon>Pseudomonadati</taxon>
        <taxon>Pseudomonadota</taxon>
        <taxon>Alphaproteobacteria</taxon>
        <taxon>Acetobacterales</taxon>
        <taxon>Roseomonadaceae</taxon>
        <taxon>Roseococcus</taxon>
    </lineage>
</organism>
<evidence type="ECO:0000313" key="3">
    <source>
        <dbReference type="Proteomes" id="UP000766336"/>
    </source>
</evidence>
<evidence type="ECO:0000259" key="1">
    <source>
        <dbReference type="Pfam" id="PF01882"/>
    </source>
</evidence>
<protein>
    <submittedName>
        <fullName evidence="2">DUF58 domain-containing protein</fullName>
    </submittedName>
</protein>
<dbReference type="InterPro" id="IPR002881">
    <property type="entry name" value="DUF58"/>
</dbReference>
<dbReference type="RefSeq" id="WP_213670507.1">
    <property type="nucleotide sequence ID" value="NZ_JAHCDA010000002.1"/>
</dbReference>
<dbReference type="PANTHER" id="PTHR33608">
    <property type="entry name" value="BLL2464 PROTEIN"/>
    <property type="match status" value="1"/>
</dbReference>
<dbReference type="Gene3D" id="3.40.50.410">
    <property type="entry name" value="von Willebrand factor, type A domain"/>
    <property type="match status" value="1"/>
</dbReference>
<feature type="domain" description="DUF58" evidence="1">
    <location>
        <begin position="51"/>
        <end position="237"/>
    </location>
</feature>
<dbReference type="InterPro" id="IPR036465">
    <property type="entry name" value="vWFA_dom_sf"/>
</dbReference>
<dbReference type="Proteomes" id="UP000766336">
    <property type="component" value="Unassembled WGS sequence"/>
</dbReference>
<proteinExistence type="predicted"/>
<keyword evidence="3" id="KW-1185">Reference proteome</keyword>
<gene>
    <name evidence="2" type="ORF">KHU32_13000</name>
</gene>
<dbReference type="PANTHER" id="PTHR33608:SF12">
    <property type="entry name" value="DUF58 DOMAIN-CONTAINING PROTEIN"/>
    <property type="match status" value="1"/>
</dbReference>
<dbReference type="SUPFAM" id="SSF53300">
    <property type="entry name" value="vWA-like"/>
    <property type="match status" value="1"/>
</dbReference>
<dbReference type="Pfam" id="PF01882">
    <property type="entry name" value="DUF58"/>
    <property type="match status" value="1"/>
</dbReference>
<comment type="caution">
    <text evidence="2">The sequence shown here is derived from an EMBL/GenBank/DDBJ whole genome shotgun (WGS) entry which is preliminary data.</text>
</comment>
<dbReference type="EMBL" id="JAHCDA010000002">
    <property type="protein sequence ID" value="MBS7811860.1"/>
    <property type="molecule type" value="Genomic_DNA"/>
</dbReference>
<accession>A0ABS5QDS6</accession>
<evidence type="ECO:0000313" key="2">
    <source>
        <dbReference type="EMBL" id="MBS7811860.1"/>
    </source>
</evidence>
<name>A0ABS5QDS6_9PROT</name>
<reference evidence="2 3" key="1">
    <citation type="submission" date="2021-05" db="EMBL/GenBank/DDBJ databases">
        <title>Roseococcus sp. XZZS9, whole genome shotgun sequencing project.</title>
        <authorList>
            <person name="Zhao G."/>
            <person name="Shen L."/>
        </authorList>
    </citation>
    <scope>NUCLEOTIDE SEQUENCE [LARGE SCALE GENOMIC DNA]</scope>
    <source>
        <strain evidence="2 3">XZZS9</strain>
    </source>
</reference>